<keyword evidence="3 12" id="KW-0597">Phosphoprotein</keyword>
<dbReference type="Gene3D" id="1.10.10.10">
    <property type="entry name" value="Winged helix-like DNA-binding domain superfamily/Winged helix DNA-binding domain"/>
    <property type="match status" value="1"/>
</dbReference>
<dbReference type="RefSeq" id="WP_132418559.1">
    <property type="nucleotide sequence ID" value="NZ_SKFG01000012.1"/>
</dbReference>
<feature type="domain" description="OmpR/PhoB-type" evidence="15">
    <location>
        <begin position="125"/>
        <end position="223"/>
    </location>
</feature>
<evidence type="ECO:0000256" key="6">
    <source>
        <dbReference type="ARBA" id="ARBA00023026"/>
    </source>
</evidence>
<dbReference type="InterPro" id="IPR036388">
    <property type="entry name" value="WH-like_DNA-bd_sf"/>
</dbReference>
<evidence type="ECO:0000256" key="2">
    <source>
        <dbReference type="ARBA" id="ARBA00022490"/>
    </source>
</evidence>
<evidence type="ECO:0000256" key="8">
    <source>
        <dbReference type="ARBA" id="ARBA00023159"/>
    </source>
</evidence>
<feature type="domain" description="Response regulatory" evidence="14">
    <location>
        <begin position="4"/>
        <end position="117"/>
    </location>
</feature>
<comment type="function">
    <text evidence="10">Member of the two-component regulatory system HssS/HssR involved in intracellular heme homeostasis and tempering of staphylococcal virulence. Phosphorylated HssR binds to a direct repeat sequence within hrtAB promoter and activates the expression of hrtAB, an efflux pump, in response to extracellular heme, hemin, hemoglobin or blood.</text>
</comment>
<evidence type="ECO:0000256" key="13">
    <source>
        <dbReference type="PROSITE-ProRule" id="PRU01091"/>
    </source>
</evidence>
<dbReference type="CDD" id="cd00383">
    <property type="entry name" value="trans_reg_C"/>
    <property type="match status" value="1"/>
</dbReference>
<evidence type="ECO:0000313" key="16">
    <source>
        <dbReference type="EMBL" id="TCZ76586.1"/>
    </source>
</evidence>
<feature type="modified residue" description="4-aspartylphosphate" evidence="12">
    <location>
        <position position="53"/>
    </location>
</feature>
<proteinExistence type="predicted"/>
<evidence type="ECO:0000313" key="17">
    <source>
        <dbReference type="Proteomes" id="UP000295418"/>
    </source>
</evidence>
<name>A0A4R4E9Q2_9BACL</name>
<evidence type="ECO:0000256" key="12">
    <source>
        <dbReference type="PROSITE-ProRule" id="PRU00169"/>
    </source>
</evidence>
<reference evidence="16 17" key="1">
    <citation type="submission" date="2019-03" db="EMBL/GenBank/DDBJ databases">
        <authorList>
            <person name="Kim M.K.M."/>
        </authorList>
    </citation>
    <scope>NUCLEOTIDE SEQUENCE [LARGE SCALE GENOMIC DNA]</scope>
    <source>
        <strain evidence="16 17">18JY21-1</strain>
    </source>
</reference>
<dbReference type="PANTHER" id="PTHR48111:SF49">
    <property type="entry name" value="HEME RESPONSE REGULATOR HSSR"/>
    <property type="match status" value="1"/>
</dbReference>
<sequence length="226" mass="25858">MSIQILVADDDPHIRELVSLMLKREGYGVHEAEDGGHAANILEQENIHLAVIDVMMPVKNGWQLVEEIRGHYDIPVILLTAKGQAKDIETGFLAGTDDYMIKPFEPKELLFRIKALLRRYRMVSSEVIKLNNTTINRKSYEVIHGGEIETLPLKEFELLSQLASFPGQIFTREQLVELIWGADFNGDNRTVDVHIKRLRERFARNTDDFVITTVRGIGYKLEVQES</sequence>
<keyword evidence="4" id="KW-0902">Two-component regulatory system</keyword>
<keyword evidence="6" id="KW-0843">Virulence</keyword>
<evidence type="ECO:0000259" key="15">
    <source>
        <dbReference type="PROSITE" id="PS51755"/>
    </source>
</evidence>
<evidence type="ECO:0000256" key="5">
    <source>
        <dbReference type="ARBA" id="ARBA00023015"/>
    </source>
</evidence>
<dbReference type="OrthoDB" id="9790442at2"/>
<dbReference type="InterPro" id="IPR001789">
    <property type="entry name" value="Sig_transdc_resp-reg_receiver"/>
</dbReference>
<evidence type="ECO:0000259" key="14">
    <source>
        <dbReference type="PROSITE" id="PS50110"/>
    </source>
</evidence>
<dbReference type="Pfam" id="PF00486">
    <property type="entry name" value="Trans_reg_C"/>
    <property type="match status" value="1"/>
</dbReference>
<keyword evidence="9" id="KW-0804">Transcription</keyword>
<dbReference type="InterPro" id="IPR039420">
    <property type="entry name" value="WalR-like"/>
</dbReference>
<dbReference type="PANTHER" id="PTHR48111">
    <property type="entry name" value="REGULATOR OF RPOS"/>
    <property type="match status" value="1"/>
</dbReference>
<dbReference type="SMART" id="SM00448">
    <property type="entry name" value="REC"/>
    <property type="match status" value="1"/>
</dbReference>
<dbReference type="FunFam" id="3.40.50.2300:FF:000001">
    <property type="entry name" value="DNA-binding response regulator PhoB"/>
    <property type="match status" value="1"/>
</dbReference>
<feature type="DNA-binding region" description="OmpR/PhoB-type" evidence="13">
    <location>
        <begin position="125"/>
        <end position="223"/>
    </location>
</feature>
<dbReference type="GO" id="GO:0005829">
    <property type="term" value="C:cytosol"/>
    <property type="evidence" value="ECO:0007669"/>
    <property type="project" value="TreeGrafter"/>
</dbReference>
<evidence type="ECO:0000256" key="11">
    <source>
        <dbReference type="ARBA" id="ARBA00039976"/>
    </source>
</evidence>
<dbReference type="PROSITE" id="PS50110">
    <property type="entry name" value="RESPONSE_REGULATORY"/>
    <property type="match status" value="1"/>
</dbReference>
<keyword evidence="17" id="KW-1185">Reference proteome</keyword>
<evidence type="ECO:0000256" key="4">
    <source>
        <dbReference type="ARBA" id="ARBA00023012"/>
    </source>
</evidence>
<dbReference type="Pfam" id="PF00072">
    <property type="entry name" value="Response_reg"/>
    <property type="match status" value="1"/>
</dbReference>
<accession>A0A4R4E9Q2</accession>
<dbReference type="SMART" id="SM00862">
    <property type="entry name" value="Trans_reg_C"/>
    <property type="match status" value="1"/>
</dbReference>
<keyword evidence="5" id="KW-0805">Transcription regulation</keyword>
<dbReference type="GO" id="GO:0000976">
    <property type="term" value="F:transcription cis-regulatory region binding"/>
    <property type="evidence" value="ECO:0007669"/>
    <property type="project" value="TreeGrafter"/>
</dbReference>
<gene>
    <name evidence="16" type="ORF">E0485_13415</name>
</gene>
<dbReference type="CDD" id="cd17574">
    <property type="entry name" value="REC_OmpR"/>
    <property type="match status" value="1"/>
</dbReference>
<keyword evidence="2" id="KW-0963">Cytoplasm</keyword>
<dbReference type="GO" id="GO:0032993">
    <property type="term" value="C:protein-DNA complex"/>
    <property type="evidence" value="ECO:0007669"/>
    <property type="project" value="TreeGrafter"/>
</dbReference>
<protein>
    <recommendedName>
        <fullName evidence="11">Heme response regulator HssR</fullName>
    </recommendedName>
</protein>
<organism evidence="16 17">
    <name type="scientific">Paenibacillus albiflavus</name>
    <dbReference type="NCBI Taxonomy" id="2545760"/>
    <lineage>
        <taxon>Bacteria</taxon>
        <taxon>Bacillati</taxon>
        <taxon>Bacillota</taxon>
        <taxon>Bacilli</taxon>
        <taxon>Bacillales</taxon>
        <taxon>Paenibacillaceae</taxon>
        <taxon>Paenibacillus</taxon>
    </lineage>
</organism>
<keyword evidence="7 13" id="KW-0238">DNA-binding</keyword>
<evidence type="ECO:0000256" key="3">
    <source>
        <dbReference type="ARBA" id="ARBA00022553"/>
    </source>
</evidence>
<dbReference type="Gene3D" id="3.40.50.2300">
    <property type="match status" value="1"/>
</dbReference>
<dbReference type="AlphaFoldDB" id="A0A4R4E9Q2"/>
<dbReference type="InterPro" id="IPR001867">
    <property type="entry name" value="OmpR/PhoB-type_DNA-bd"/>
</dbReference>
<evidence type="ECO:0000256" key="10">
    <source>
        <dbReference type="ARBA" id="ARBA00037471"/>
    </source>
</evidence>
<keyword evidence="8" id="KW-0010">Activator</keyword>
<evidence type="ECO:0000256" key="9">
    <source>
        <dbReference type="ARBA" id="ARBA00023163"/>
    </source>
</evidence>
<dbReference type="EMBL" id="SKFG01000012">
    <property type="protein sequence ID" value="TCZ76586.1"/>
    <property type="molecule type" value="Genomic_DNA"/>
</dbReference>
<dbReference type="GO" id="GO:0006355">
    <property type="term" value="P:regulation of DNA-templated transcription"/>
    <property type="evidence" value="ECO:0007669"/>
    <property type="project" value="InterPro"/>
</dbReference>
<evidence type="ECO:0000256" key="1">
    <source>
        <dbReference type="ARBA" id="ARBA00004496"/>
    </source>
</evidence>
<comment type="subcellular location">
    <subcellularLocation>
        <location evidence="1">Cytoplasm</location>
    </subcellularLocation>
</comment>
<dbReference type="FunFam" id="1.10.10.10:FF:000018">
    <property type="entry name" value="DNA-binding response regulator ResD"/>
    <property type="match status" value="1"/>
</dbReference>
<dbReference type="InterPro" id="IPR011006">
    <property type="entry name" value="CheY-like_superfamily"/>
</dbReference>
<evidence type="ECO:0000256" key="7">
    <source>
        <dbReference type="ARBA" id="ARBA00023125"/>
    </source>
</evidence>
<dbReference type="PROSITE" id="PS51755">
    <property type="entry name" value="OMPR_PHOB"/>
    <property type="match status" value="1"/>
</dbReference>
<dbReference type="SUPFAM" id="SSF52172">
    <property type="entry name" value="CheY-like"/>
    <property type="match status" value="1"/>
</dbReference>
<dbReference type="GO" id="GO:0000156">
    <property type="term" value="F:phosphorelay response regulator activity"/>
    <property type="evidence" value="ECO:0007669"/>
    <property type="project" value="TreeGrafter"/>
</dbReference>
<comment type="caution">
    <text evidence="16">The sequence shown here is derived from an EMBL/GenBank/DDBJ whole genome shotgun (WGS) entry which is preliminary data.</text>
</comment>
<dbReference type="Proteomes" id="UP000295418">
    <property type="component" value="Unassembled WGS sequence"/>
</dbReference>